<proteinExistence type="predicted"/>
<reference evidence="1 2" key="1">
    <citation type="submission" date="2019-06" db="EMBL/GenBank/DDBJ databases">
        <title>Aeromicrobium sp. nov., isolated from a maize field.</title>
        <authorList>
            <person name="Lin S.-Y."/>
            <person name="Tsai C.-F."/>
            <person name="Young C.-C."/>
        </authorList>
    </citation>
    <scope>NUCLEOTIDE SEQUENCE [LARGE SCALE GENOMIC DNA]</scope>
    <source>
        <strain evidence="1 2">CC-CFT486</strain>
    </source>
</reference>
<name>A0A5C8NIU3_9ACTN</name>
<dbReference type="EMBL" id="VDUX01000003">
    <property type="protein sequence ID" value="TXL61218.1"/>
    <property type="molecule type" value="Genomic_DNA"/>
</dbReference>
<sequence length="231" mass="23652">MTAGLAEKDAPTIEALRARVTQMQGRPSAQPVRTHPALSGLLQLQTGGSYVAGSASLATLLLAGPSSDGAWCGVVGAPELGPEAAAATGVELSRTIWVPAPGEAWLEATAALVDVLGVVLVRPPAATGGGGAGPWAADVSRLAARLRQRGSVLVVWGDWPRCDARLSMHDVEWTGLGAGHGHLRAREATVEVARGVGRTVSARLAWDADGAVRQVEQPPAVLPPVVLRSVG</sequence>
<accession>A0A5C8NIU3</accession>
<comment type="caution">
    <text evidence="1">The sequence shown here is derived from an EMBL/GenBank/DDBJ whole genome shotgun (WGS) entry which is preliminary data.</text>
</comment>
<evidence type="ECO:0000313" key="2">
    <source>
        <dbReference type="Proteomes" id="UP000321571"/>
    </source>
</evidence>
<dbReference type="OrthoDB" id="3873597at2"/>
<evidence type="ECO:0008006" key="3">
    <source>
        <dbReference type="Google" id="ProtNLM"/>
    </source>
</evidence>
<gene>
    <name evidence="1" type="ORF">FHP06_07205</name>
</gene>
<organism evidence="1 2">
    <name type="scientific">Aeromicrobium terrae</name>
    <dbReference type="NCBI Taxonomy" id="2498846"/>
    <lineage>
        <taxon>Bacteria</taxon>
        <taxon>Bacillati</taxon>
        <taxon>Actinomycetota</taxon>
        <taxon>Actinomycetes</taxon>
        <taxon>Propionibacteriales</taxon>
        <taxon>Nocardioidaceae</taxon>
        <taxon>Aeromicrobium</taxon>
    </lineage>
</organism>
<dbReference type="AlphaFoldDB" id="A0A5C8NIU3"/>
<dbReference type="Proteomes" id="UP000321571">
    <property type="component" value="Unassembled WGS sequence"/>
</dbReference>
<evidence type="ECO:0000313" key="1">
    <source>
        <dbReference type="EMBL" id="TXL61218.1"/>
    </source>
</evidence>
<keyword evidence="2" id="KW-1185">Reference proteome</keyword>
<dbReference type="RefSeq" id="WP_147685310.1">
    <property type="nucleotide sequence ID" value="NZ_VDUX01000003.1"/>
</dbReference>
<protein>
    <recommendedName>
        <fullName evidence="3">Recombinase A</fullName>
    </recommendedName>
</protein>